<name>A0A212S8K1_RHOAC</name>
<evidence type="ECO:0000313" key="1">
    <source>
        <dbReference type="EMBL" id="SNB81685.1"/>
    </source>
</evidence>
<sequence>MVAKVSGYDAHSAQGRLAPWRFGRRDPRPEDAVIDIL</sequence>
<gene>
    <name evidence="1" type="ORF">SAMN06265338_11631</name>
</gene>
<keyword evidence="2" id="KW-1185">Reference proteome</keyword>
<accession>A0A212S8K1</accession>
<evidence type="ECO:0000313" key="2">
    <source>
        <dbReference type="Proteomes" id="UP000198418"/>
    </source>
</evidence>
<reference evidence="2" key="1">
    <citation type="submission" date="2017-06" db="EMBL/GenBank/DDBJ databases">
        <authorList>
            <person name="Varghese N."/>
            <person name="Submissions S."/>
        </authorList>
    </citation>
    <scope>NUCLEOTIDE SEQUENCE [LARGE SCALE GENOMIC DNA]</scope>
    <source>
        <strain evidence="2">DSM 137</strain>
    </source>
</reference>
<protein>
    <submittedName>
        <fullName evidence="1">Uncharacterized protein</fullName>
    </submittedName>
</protein>
<dbReference type="EMBL" id="FYDG01000016">
    <property type="protein sequence ID" value="SNB81685.1"/>
    <property type="molecule type" value="Genomic_DNA"/>
</dbReference>
<organism evidence="1 2">
    <name type="scientific">Rhodoblastus acidophilus</name>
    <name type="common">Rhodopseudomonas acidophila</name>
    <dbReference type="NCBI Taxonomy" id="1074"/>
    <lineage>
        <taxon>Bacteria</taxon>
        <taxon>Pseudomonadati</taxon>
        <taxon>Pseudomonadota</taxon>
        <taxon>Alphaproteobacteria</taxon>
        <taxon>Hyphomicrobiales</taxon>
        <taxon>Rhodoblastaceae</taxon>
        <taxon>Rhodoblastus</taxon>
    </lineage>
</organism>
<dbReference type="Proteomes" id="UP000198418">
    <property type="component" value="Unassembled WGS sequence"/>
</dbReference>
<proteinExistence type="predicted"/>
<dbReference type="AlphaFoldDB" id="A0A212S8K1"/>